<keyword evidence="3" id="KW-1185">Reference proteome</keyword>
<gene>
    <name evidence="2" type="ordered locus">Fraau_0523</name>
</gene>
<dbReference type="KEGG" id="fau:Fraau_0523"/>
<sequence length="150" mass="16054">MKAATLSGKPVVALLAALLTLTALQPGPVKADAADFQGMPGMWKVNYQIQRPGHSIRSGSYWFCADDGSDPMDTFAVIALPELENCSRASSRRSTTALAWQLSCEGGRKGRGYISFDNAEHYLGGVALPARHEAIQLEARHYAACTGPSD</sequence>
<feature type="signal peptide" evidence="1">
    <location>
        <begin position="1"/>
        <end position="31"/>
    </location>
</feature>
<proteinExistence type="predicted"/>
<dbReference type="eggNOG" id="ENOG502ZR39">
    <property type="taxonomic scope" value="Bacteria"/>
</dbReference>
<dbReference type="EMBL" id="CP003350">
    <property type="protein sequence ID" value="AFC85005.1"/>
    <property type="molecule type" value="Genomic_DNA"/>
</dbReference>
<evidence type="ECO:0000313" key="2">
    <source>
        <dbReference type="EMBL" id="AFC85005.1"/>
    </source>
</evidence>
<dbReference type="Proteomes" id="UP000005234">
    <property type="component" value="Chromosome"/>
</dbReference>
<name>H8L4T2_FRAAD</name>
<evidence type="ECO:0000256" key="1">
    <source>
        <dbReference type="SAM" id="SignalP"/>
    </source>
</evidence>
<dbReference type="HOGENOM" id="CLU_1737863_0_0_6"/>
<organism evidence="2 3">
    <name type="scientific">Frateuria aurantia (strain ATCC 33424 / DSM 6220 / KCTC 2777 / LMG 1558 / NBRC 3245 / NCIMB 13370)</name>
    <name type="common">Acetobacter aurantius</name>
    <dbReference type="NCBI Taxonomy" id="767434"/>
    <lineage>
        <taxon>Bacteria</taxon>
        <taxon>Pseudomonadati</taxon>
        <taxon>Pseudomonadota</taxon>
        <taxon>Gammaproteobacteria</taxon>
        <taxon>Lysobacterales</taxon>
        <taxon>Rhodanobacteraceae</taxon>
        <taxon>Frateuria</taxon>
    </lineage>
</organism>
<protein>
    <submittedName>
        <fullName evidence="2">Uncharacterized protein</fullName>
    </submittedName>
</protein>
<dbReference type="OrthoDB" id="5952025at2"/>
<feature type="chain" id="PRO_5003614225" evidence="1">
    <location>
        <begin position="32"/>
        <end position="150"/>
    </location>
</feature>
<accession>H8L4T2</accession>
<keyword evidence="1" id="KW-0732">Signal</keyword>
<dbReference type="STRING" id="767434.Fraau_0523"/>
<dbReference type="AlphaFoldDB" id="H8L4T2"/>
<reference evidence="2" key="1">
    <citation type="submission" date="2012-02" db="EMBL/GenBank/DDBJ databases">
        <title>The complete genome of Frateuria aurantia DSM 6220.</title>
        <authorList>
            <consortium name="US DOE Joint Genome Institute (JGI-PGF)"/>
            <person name="Lucas S."/>
            <person name="Copeland A."/>
            <person name="Lapidus A."/>
            <person name="Glavina del Rio T."/>
            <person name="Dalin E."/>
            <person name="Tice H."/>
            <person name="Bruce D."/>
            <person name="Goodwin L."/>
            <person name="Pitluck S."/>
            <person name="Peters L."/>
            <person name="Ovchinnikova G."/>
            <person name="Teshima H."/>
            <person name="Kyrpides N."/>
            <person name="Mavromatis K."/>
            <person name="Ivanova N."/>
            <person name="Brettin T."/>
            <person name="Detter J.C."/>
            <person name="Han C."/>
            <person name="Larimer F."/>
            <person name="Land M."/>
            <person name="Hauser L."/>
            <person name="Markowitz V."/>
            <person name="Cheng J.-F."/>
            <person name="Hugenholtz P."/>
            <person name="Woyke T."/>
            <person name="Wu D."/>
            <person name="Brambilla E."/>
            <person name="Klenk H.-P."/>
            <person name="Eisen J.A."/>
        </authorList>
    </citation>
    <scope>NUCLEOTIDE SEQUENCE</scope>
    <source>
        <strain evidence="2">DSM 6220</strain>
    </source>
</reference>
<evidence type="ECO:0000313" key="3">
    <source>
        <dbReference type="Proteomes" id="UP000005234"/>
    </source>
</evidence>
<dbReference type="RefSeq" id="WP_014402011.1">
    <property type="nucleotide sequence ID" value="NC_017033.1"/>
</dbReference>